<evidence type="ECO:0000313" key="4">
    <source>
        <dbReference type="Proteomes" id="UP000017861"/>
    </source>
</evidence>
<dbReference type="EMBL" id="AYLP01000741">
    <property type="protein sequence ID" value="ESS55625.1"/>
    <property type="molecule type" value="Genomic_DNA"/>
</dbReference>
<feature type="compositionally biased region" description="Polar residues" evidence="1">
    <location>
        <begin position="87"/>
        <end position="96"/>
    </location>
</feature>
<feature type="transmembrane region" description="Helical" evidence="2">
    <location>
        <begin position="60"/>
        <end position="81"/>
    </location>
</feature>
<feature type="region of interest" description="Disordered" evidence="1">
    <location>
        <begin position="87"/>
        <end position="133"/>
    </location>
</feature>
<keyword evidence="2" id="KW-0472">Membrane</keyword>
<dbReference type="Proteomes" id="UP000017861">
    <property type="component" value="Unassembled WGS sequence"/>
</dbReference>
<sequence length="152" mass="16855">MLGLRGSLSLPSLLLPLDPVTPRRLCVRGAFTAATRESIQICVCGQCVCVLLVLSEPYNFTVAISACLLSFLACLCARNGGVQQQQQYTRKVSGEQSRAEHLCRERKKRQSVRDGTENHRTQKRAATRQVTAGRRCVRASPHAVQHATHNRE</sequence>
<organism evidence="3 4">
    <name type="scientific">Trypanosoma cruzi Dm28c</name>
    <dbReference type="NCBI Taxonomy" id="1416333"/>
    <lineage>
        <taxon>Eukaryota</taxon>
        <taxon>Discoba</taxon>
        <taxon>Euglenozoa</taxon>
        <taxon>Kinetoplastea</taxon>
        <taxon>Metakinetoplastina</taxon>
        <taxon>Trypanosomatida</taxon>
        <taxon>Trypanosomatidae</taxon>
        <taxon>Trypanosoma</taxon>
        <taxon>Schizotrypanum</taxon>
    </lineage>
</organism>
<evidence type="ECO:0000256" key="2">
    <source>
        <dbReference type="SAM" id="Phobius"/>
    </source>
</evidence>
<keyword evidence="2" id="KW-0812">Transmembrane</keyword>
<feature type="compositionally biased region" description="Basic and acidic residues" evidence="1">
    <location>
        <begin position="111"/>
        <end position="120"/>
    </location>
</feature>
<accession>V5A4E7</accession>
<dbReference type="AlphaFoldDB" id="V5A4E7"/>
<name>V5A4E7_TRYCR</name>
<evidence type="ECO:0000313" key="3">
    <source>
        <dbReference type="EMBL" id="ESS55625.1"/>
    </source>
</evidence>
<gene>
    <name evidence="3" type="ORF">TCDM_12890</name>
</gene>
<proteinExistence type="predicted"/>
<evidence type="ECO:0000256" key="1">
    <source>
        <dbReference type="SAM" id="MobiDB-lite"/>
    </source>
</evidence>
<comment type="caution">
    <text evidence="3">The sequence shown here is derived from an EMBL/GenBank/DDBJ whole genome shotgun (WGS) entry which is preliminary data.</text>
</comment>
<reference evidence="3 4" key="1">
    <citation type="journal article" date="2014" name="Genome Announc.">
        <title>Trypanosoma cruzi Clone Dm28c Draft Genome Sequence.</title>
        <authorList>
            <person name="Grisard E.C."/>
            <person name="Teixeira S.M."/>
            <person name="de Almeida L.G."/>
            <person name="Stoco P.H."/>
            <person name="Gerber A.L."/>
            <person name="Talavera-Lopez C."/>
            <person name="Lima O.C."/>
            <person name="Andersson B."/>
            <person name="de Vasconcelos A.T."/>
        </authorList>
    </citation>
    <scope>NUCLEOTIDE SEQUENCE [LARGE SCALE GENOMIC DNA]</scope>
    <source>
        <strain evidence="3 4">Dm28c</strain>
    </source>
</reference>
<keyword evidence="2" id="KW-1133">Transmembrane helix</keyword>
<protein>
    <submittedName>
        <fullName evidence="3">Uncharacterized protein</fullName>
    </submittedName>
</protein>
<dbReference type="VEuPathDB" id="TriTrypDB:TCDM_12890"/>